<feature type="domain" description="TF-B3" evidence="9">
    <location>
        <begin position="120"/>
        <end position="223"/>
    </location>
</feature>
<comment type="subunit">
    <text evidence="8">Homodimers and heterodimers.</text>
</comment>
<comment type="subcellular location">
    <subcellularLocation>
        <location evidence="1 8">Nucleus</location>
    </subcellularLocation>
</comment>
<evidence type="ECO:0000259" key="9">
    <source>
        <dbReference type="PROSITE" id="PS50863"/>
    </source>
</evidence>
<dbReference type="Pfam" id="PF06507">
    <property type="entry name" value="ARF_AD"/>
    <property type="match status" value="1"/>
</dbReference>
<comment type="similarity">
    <text evidence="2 8">Belongs to the ARF family.</text>
</comment>
<dbReference type="Gene3D" id="2.40.330.10">
    <property type="entry name" value="DNA-binding pseudobarrel domain"/>
    <property type="match status" value="1"/>
</dbReference>
<keyword evidence="7 8" id="KW-0927">Auxin signaling pathway</keyword>
<evidence type="ECO:0000313" key="11">
    <source>
        <dbReference type="Proteomes" id="UP001318860"/>
    </source>
</evidence>
<gene>
    <name evidence="10" type="ORF">DH2020_047459</name>
</gene>
<organism evidence="10 11">
    <name type="scientific">Rehmannia glutinosa</name>
    <name type="common">Chinese foxglove</name>
    <dbReference type="NCBI Taxonomy" id="99300"/>
    <lineage>
        <taxon>Eukaryota</taxon>
        <taxon>Viridiplantae</taxon>
        <taxon>Streptophyta</taxon>
        <taxon>Embryophyta</taxon>
        <taxon>Tracheophyta</taxon>
        <taxon>Spermatophyta</taxon>
        <taxon>Magnoliopsida</taxon>
        <taxon>eudicotyledons</taxon>
        <taxon>Gunneridae</taxon>
        <taxon>Pentapetalae</taxon>
        <taxon>asterids</taxon>
        <taxon>lamiids</taxon>
        <taxon>Lamiales</taxon>
        <taxon>Orobanchaceae</taxon>
        <taxon>Rehmannieae</taxon>
        <taxon>Rehmannia</taxon>
    </lineage>
</organism>
<keyword evidence="4 8" id="KW-0238">DNA-binding</keyword>
<evidence type="ECO:0000256" key="6">
    <source>
        <dbReference type="ARBA" id="ARBA00023242"/>
    </source>
</evidence>
<evidence type="ECO:0000256" key="5">
    <source>
        <dbReference type="ARBA" id="ARBA00023163"/>
    </source>
</evidence>
<evidence type="ECO:0000256" key="8">
    <source>
        <dbReference type="RuleBase" id="RU004561"/>
    </source>
</evidence>
<dbReference type="InterPro" id="IPR015300">
    <property type="entry name" value="DNA-bd_pseudobarrel_sf"/>
</dbReference>
<comment type="caution">
    <text evidence="10">The sequence shown here is derived from an EMBL/GenBank/DDBJ whole genome shotgun (WGS) entry which is preliminary data.</text>
</comment>
<name>A0ABR0U8M4_REHGL</name>
<evidence type="ECO:0000256" key="3">
    <source>
        <dbReference type="ARBA" id="ARBA00023015"/>
    </source>
</evidence>
<evidence type="ECO:0000256" key="4">
    <source>
        <dbReference type="ARBA" id="ARBA00023125"/>
    </source>
</evidence>
<dbReference type="InterPro" id="IPR010525">
    <property type="entry name" value="ARF_dom"/>
</dbReference>
<dbReference type="PANTHER" id="PTHR31384">
    <property type="entry name" value="AUXIN RESPONSE FACTOR 4-RELATED"/>
    <property type="match status" value="1"/>
</dbReference>
<evidence type="ECO:0000256" key="2">
    <source>
        <dbReference type="ARBA" id="ARBA00007853"/>
    </source>
</evidence>
<proteinExistence type="inferred from homology"/>
<dbReference type="PROSITE" id="PS50863">
    <property type="entry name" value="B3"/>
    <property type="match status" value="1"/>
</dbReference>
<dbReference type="SMART" id="SM01019">
    <property type="entry name" value="B3"/>
    <property type="match status" value="1"/>
</dbReference>
<keyword evidence="3 8" id="KW-0805">Transcription regulation</keyword>
<protein>
    <recommendedName>
        <fullName evidence="8">Auxin response factor</fullName>
    </recommendedName>
</protein>
<dbReference type="SUPFAM" id="SSF101936">
    <property type="entry name" value="DNA-binding pseudobarrel domain"/>
    <property type="match status" value="1"/>
</dbReference>
<dbReference type="CDD" id="cd10017">
    <property type="entry name" value="B3_DNA"/>
    <property type="match status" value="1"/>
</dbReference>
<sequence>MAASSSAAPVVEAAVWYSVAGATVQIPPANSYVYYFPEGHLEQHHYPPAAETAGTAVENLNINVDRPIFPCRVLSSDLLYNPHSDQAYAKILLQPSYTTTGDHHRPNKDKSVVESDVVWHAKILTASDANNGGGFSVPRCCADSVFPRLDFAADPPLQTLRMRDGHGGAWEFRHIYRGTPRRHLLTTGWSKFVNAKRLIAGDAVVFMRRKSSNELFIGIRRANGKFGGISNGSGAGEAVAAMEKAARGMVFEVSYYPRAGLPDFVVSAARVEAAFRVRWSAGMRVAMEVETEDSTRMVSAEGTIMAVASPESGPWRGSPWRSLQVTWDQDVSEALPKDKGVCPWQVVYVPSTSHLHPEFPLLKKLKPSPNQGSSTMMVLTAGDSEVLFPSTRQMVATGFDYPSPLPAGMQGARPDQLDNNSPHQTFTQLLTNCIEPETKTAVRKYFIHARRISYLVVARAVFHSLVPISPEVILRRKLVRARFVCSTDHSDV</sequence>
<dbReference type="InterPro" id="IPR044835">
    <property type="entry name" value="ARF_plant"/>
</dbReference>
<comment type="function">
    <text evidence="8">Auxin response factors (ARFs) are transcriptional factors that bind specifically to the DNA sequence 5'-TGTCTC-3' found in the auxin-responsive promoter elements (AuxREs).</text>
</comment>
<dbReference type="Proteomes" id="UP001318860">
    <property type="component" value="Unassembled WGS sequence"/>
</dbReference>
<dbReference type="PANTHER" id="PTHR31384:SF94">
    <property type="entry name" value="AUXIN RESPONSE FACTOR 17"/>
    <property type="match status" value="1"/>
</dbReference>
<dbReference type="InterPro" id="IPR003340">
    <property type="entry name" value="B3_DNA-bd"/>
</dbReference>
<dbReference type="EMBL" id="JABTTQ020003301">
    <property type="protein sequence ID" value="KAK6118803.1"/>
    <property type="molecule type" value="Genomic_DNA"/>
</dbReference>
<reference evidence="10 11" key="1">
    <citation type="journal article" date="2021" name="Comput. Struct. Biotechnol. J.">
        <title>De novo genome assembly of the potent medicinal plant Rehmannia glutinosa using nanopore technology.</title>
        <authorList>
            <person name="Ma L."/>
            <person name="Dong C."/>
            <person name="Song C."/>
            <person name="Wang X."/>
            <person name="Zheng X."/>
            <person name="Niu Y."/>
            <person name="Chen S."/>
            <person name="Feng W."/>
        </authorList>
    </citation>
    <scope>NUCLEOTIDE SEQUENCE [LARGE SCALE GENOMIC DNA]</scope>
    <source>
        <strain evidence="10">DH-2019</strain>
    </source>
</reference>
<accession>A0ABR0U8M4</accession>
<evidence type="ECO:0000313" key="10">
    <source>
        <dbReference type="EMBL" id="KAK6118803.1"/>
    </source>
</evidence>
<evidence type="ECO:0000256" key="1">
    <source>
        <dbReference type="ARBA" id="ARBA00004123"/>
    </source>
</evidence>
<keyword evidence="6 8" id="KW-0539">Nucleus</keyword>
<evidence type="ECO:0000256" key="7">
    <source>
        <dbReference type="ARBA" id="ARBA00023294"/>
    </source>
</evidence>
<keyword evidence="5 8" id="KW-0804">Transcription</keyword>
<dbReference type="Pfam" id="PF02362">
    <property type="entry name" value="B3"/>
    <property type="match status" value="1"/>
</dbReference>
<keyword evidence="11" id="KW-1185">Reference proteome</keyword>
<dbReference type="Gene3D" id="2.30.30.1040">
    <property type="match status" value="1"/>
</dbReference>